<dbReference type="Gene3D" id="3.10.120.10">
    <property type="entry name" value="Cytochrome b5-like heme/steroid binding domain"/>
    <property type="match status" value="1"/>
</dbReference>
<name>A0AAJ7DYD1_9HYME</name>
<organism evidence="12 13">
    <name type="scientific">Ceratosolen solmsi marchali</name>
    <dbReference type="NCBI Taxonomy" id="326594"/>
    <lineage>
        <taxon>Eukaryota</taxon>
        <taxon>Metazoa</taxon>
        <taxon>Ecdysozoa</taxon>
        <taxon>Arthropoda</taxon>
        <taxon>Hexapoda</taxon>
        <taxon>Insecta</taxon>
        <taxon>Pterygota</taxon>
        <taxon>Neoptera</taxon>
        <taxon>Endopterygota</taxon>
        <taxon>Hymenoptera</taxon>
        <taxon>Apocrita</taxon>
        <taxon>Proctotrupomorpha</taxon>
        <taxon>Chalcidoidea</taxon>
        <taxon>Agaonidae</taxon>
        <taxon>Agaoninae</taxon>
        <taxon>Ceratosolen</taxon>
    </lineage>
</organism>
<evidence type="ECO:0000256" key="9">
    <source>
        <dbReference type="ARBA" id="ARBA00040649"/>
    </source>
</evidence>
<comment type="subcellular location">
    <subcellularLocation>
        <location evidence="1">Cytoplasm</location>
        <location evidence="1">Cytoskeleton</location>
        <location evidence="1">Cilium axoneme</location>
    </subcellularLocation>
</comment>
<dbReference type="InterPro" id="IPR001199">
    <property type="entry name" value="Cyt_B5-like_heme/steroid-bd"/>
</dbReference>
<protein>
    <recommendedName>
        <fullName evidence="9">Cytochrome b5 domain-containing protein 1</fullName>
    </recommendedName>
</protein>
<dbReference type="SUPFAM" id="SSF55856">
    <property type="entry name" value="Cytochrome b5-like heme/steroid binding domain"/>
    <property type="match status" value="1"/>
</dbReference>
<dbReference type="Proteomes" id="UP000695007">
    <property type="component" value="Unplaced"/>
</dbReference>
<evidence type="ECO:0000256" key="8">
    <source>
        <dbReference type="ARBA" id="ARBA00038168"/>
    </source>
</evidence>
<evidence type="ECO:0000256" key="6">
    <source>
        <dbReference type="ARBA" id="ARBA00023212"/>
    </source>
</evidence>
<dbReference type="Pfam" id="PF00173">
    <property type="entry name" value="Cyt-b5"/>
    <property type="match status" value="1"/>
</dbReference>
<dbReference type="GeneID" id="105364643"/>
<comment type="similarity">
    <text evidence="8">Belongs to the cytochrome b5 family.</text>
</comment>
<keyword evidence="6" id="KW-0206">Cytoskeleton</keyword>
<evidence type="ECO:0000313" key="13">
    <source>
        <dbReference type="RefSeq" id="XP_011500925.1"/>
    </source>
</evidence>
<keyword evidence="7" id="KW-0966">Cell projection</keyword>
<evidence type="ECO:0000313" key="12">
    <source>
        <dbReference type="Proteomes" id="UP000695007"/>
    </source>
</evidence>
<dbReference type="PANTHER" id="PTHR21281:SF0">
    <property type="entry name" value="CYTOCHROME B5 DOMAIN-CONTAINING PROTEIN 1"/>
    <property type="match status" value="1"/>
</dbReference>
<evidence type="ECO:0000259" key="11">
    <source>
        <dbReference type="Pfam" id="PF00173"/>
    </source>
</evidence>
<evidence type="ECO:0000256" key="7">
    <source>
        <dbReference type="ARBA" id="ARBA00023273"/>
    </source>
</evidence>
<dbReference type="RefSeq" id="XP_011500925.1">
    <property type="nucleotide sequence ID" value="XM_011502623.1"/>
</dbReference>
<reference evidence="13" key="1">
    <citation type="submission" date="2025-08" db="UniProtKB">
        <authorList>
            <consortium name="RefSeq"/>
        </authorList>
    </citation>
    <scope>IDENTIFICATION</scope>
</reference>
<keyword evidence="2" id="KW-0963">Cytoplasm</keyword>
<gene>
    <name evidence="13" type="primary">LOC105364643</name>
</gene>
<dbReference type="InterPro" id="IPR036400">
    <property type="entry name" value="Cyt_B5-like_heme/steroid_sf"/>
</dbReference>
<accession>A0AAJ7DYD1</accession>
<dbReference type="AlphaFoldDB" id="A0AAJ7DYD1"/>
<keyword evidence="3" id="KW-0349">Heme</keyword>
<evidence type="ECO:0000256" key="5">
    <source>
        <dbReference type="ARBA" id="ARBA00023004"/>
    </source>
</evidence>
<feature type="domain" description="Cytochrome b5 heme-binding" evidence="11">
    <location>
        <begin position="14"/>
        <end position="66"/>
    </location>
</feature>
<evidence type="ECO:0000256" key="10">
    <source>
        <dbReference type="ARBA" id="ARBA00046139"/>
    </source>
</evidence>
<sequence length="284" mass="32075">MLESQEQFPYFLPDEVAIHNKTDDCWLTCLGGVYDLTDYVRQNCRSLISMYLVAHGGKDVSHWFEARGRRRGPVARLKRYVDPSTGDRRILLPYSTPIPEGTESIPTIQPDPEGCHCSCSCTSSCANSCSGRSIEIGDKKKQNIRPSWPTDCFEFLVVIDARLTGKSWLELEHIFNGSKYQIGCLTKKSRPCKITNVLTGQQATISVCEEDSIRRIRERAKILNLHGESYTWKFEGKPLDLALSLTGNGIADERDRYLACGLPDDSTTYVPNLLCYYNDDLTEL</sequence>
<dbReference type="GO" id="GO:0005930">
    <property type="term" value="C:axoneme"/>
    <property type="evidence" value="ECO:0007669"/>
    <property type="project" value="UniProtKB-SubCell"/>
</dbReference>
<evidence type="ECO:0000256" key="1">
    <source>
        <dbReference type="ARBA" id="ARBA00004430"/>
    </source>
</evidence>
<evidence type="ECO:0000256" key="3">
    <source>
        <dbReference type="ARBA" id="ARBA00022617"/>
    </source>
</evidence>
<dbReference type="GO" id="GO:0046872">
    <property type="term" value="F:metal ion binding"/>
    <property type="evidence" value="ECO:0007669"/>
    <property type="project" value="UniProtKB-KW"/>
</dbReference>
<comment type="function">
    <text evidence="10">Radial spoke stalk protein that binds heme under oxidizing conditions. Required for the coordinated beating of multiple cilia maybe by functioning in a redox signaling pathway.</text>
</comment>
<dbReference type="PANTHER" id="PTHR21281">
    <property type="entry name" value="CYTOCHROME B5 DOMAIN-CONTAINING PROTEIN 1"/>
    <property type="match status" value="1"/>
</dbReference>
<keyword evidence="12" id="KW-1185">Reference proteome</keyword>
<keyword evidence="5" id="KW-0408">Iron</keyword>
<dbReference type="KEGG" id="csol:105364643"/>
<dbReference type="InterPro" id="IPR052320">
    <property type="entry name" value="Cytochrome_b5_domain"/>
</dbReference>
<evidence type="ECO:0000256" key="2">
    <source>
        <dbReference type="ARBA" id="ARBA00022490"/>
    </source>
</evidence>
<evidence type="ECO:0000256" key="4">
    <source>
        <dbReference type="ARBA" id="ARBA00022723"/>
    </source>
</evidence>
<proteinExistence type="inferred from homology"/>
<keyword evidence="4" id="KW-0479">Metal-binding</keyword>